<sequence length="158" mass="16802">MKKVFFGKKGVFVILIVIVSTIVVFAQQQTVSGTVVDSSNQPIIGANVMIKGTATGTVTDMNGRFSLNVPPGSTLVVSYIGCVTQEISSFGTNLKITLRDDSGDGANDYWEAGYFYCRCKNDSGGGKNCYGGNAVSLRANCYKGTTSINCSTYNANCR</sequence>
<reference evidence="2 3" key="2">
    <citation type="submission" date="2014-07" db="EMBL/GenBank/DDBJ databases">
        <title>Porphyromonadaceae bacterium OUH 334697 = ATCC BAA-2682 = DSM 28341 draft genome.</title>
        <authorList>
            <person name="Sydenham T.V."/>
            <person name="Hasman H."/>
            <person name="Justesen U.S."/>
        </authorList>
    </citation>
    <scope>NUCLEOTIDE SEQUENCE [LARGE SCALE GENOMIC DNA]</scope>
    <source>
        <strain evidence="2 3">OUH 334697</strain>
    </source>
</reference>
<dbReference type="Proteomes" id="UP000031980">
    <property type="component" value="Unassembled WGS sequence"/>
</dbReference>
<evidence type="ECO:0008006" key="5">
    <source>
        <dbReference type="Google" id="ProtNLM"/>
    </source>
</evidence>
<organism evidence="1 4">
    <name type="scientific">Sanguibacteroides justesenii</name>
    <dbReference type="NCBI Taxonomy" id="1547597"/>
    <lineage>
        <taxon>Bacteria</taxon>
        <taxon>Pseudomonadati</taxon>
        <taxon>Bacteroidota</taxon>
        <taxon>Bacteroidia</taxon>
        <taxon>Bacteroidales</taxon>
        <taxon>Porphyromonadaceae</taxon>
        <taxon>Sanguibacteroides</taxon>
    </lineage>
</organism>
<protein>
    <recommendedName>
        <fullName evidence="5">Carboxypeptidase-like regulatory domain-containing protein</fullName>
    </recommendedName>
</protein>
<evidence type="ECO:0000313" key="3">
    <source>
        <dbReference type="Proteomes" id="UP000031937"/>
    </source>
</evidence>
<dbReference type="InterPro" id="IPR008969">
    <property type="entry name" value="CarboxyPept-like_regulatory"/>
</dbReference>
<reference evidence="1 4" key="1">
    <citation type="submission" date="2014-07" db="EMBL/GenBank/DDBJ databases">
        <title>Porphyromonadaceae bacterium OUH 308042 = ATCC BAA-2681 = DSM 28342 draft genome.</title>
        <authorList>
            <person name="Sydenham T.V."/>
            <person name="Hasman H."/>
            <person name="Justensen U.S."/>
        </authorList>
    </citation>
    <scope>NUCLEOTIDE SEQUENCE [LARGE SCALE GENOMIC DNA]</scope>
    <source>
        <strain evidence="1 4">OUH 308042</strain>
    </source>
</reference>
<gene>
    <name evidence="1" type="ORF">BA92_12650</name>
    <name evidence="2" type="ORF">IE90_00535</name>
</gene>
<evidence type="ECO:0000313" key="4">
    <source>
        <dbReference type="Proteomes" id="UP000031980"/>
    </source>
</evidence>
<dbReference type="FunFam" id="2.60.40.1120:FF:000003">
    <property type="entry name" value="Outer membrane protein Omp121"/>
    <property type="match status" value="1"/>
</dbReference>
<evidence type="ECO:0000313" key="1">
    <source>
        <dbReference type="EMBL" id="KIO44210.1"/>
    </source>
</evidence>
<evidence type="ECO:0000313" key="2">
    <source>
        <dbReference type="EMBL" id="KIO47126.1"/>
    </source>
</evidence>
<keyword evidence="4" id="KW-1185">Reference proteome</keyword>
<name>A0A0C3R4A1_9PORP</name>
<comment type="caution">
    <text evidence="1">The sequence shown here is derived from an EMBL/GenBank/DDBJ whole genome shotgun (WGS) entry which is preliminary data.</text>
</comment>
<accession>A0A0C3R4A1</accession>
<dbReference type="Gene3D" id="2.60.40.1120">
    <property type="entry name" value="Carboxypeptidase-like, regulatory domain"/>
    <property type="match status" value="1"/>
</dbReference>
<dbReference type="EMBL" id="JPIU01000040">
    <property type="protein sequence ID" value="KIO44210.1"/>
    <property type="molecule type" value="Genomic_DNA"/>
</dbReference>
<dbReference type="RefSeq" id="WP_041501975.1">
    <property type="nucleotide sequence ID" value="NZ_JPIT01000007.1"/>
</dbReference>
<dbReference type="SUPFAM" id="SSF49464">
    <property type="entry name" value="Carboxypeptidase regulatory domain-like"/>
    <property type="match status" value="1"/>
</dbReference>
<dbReference type="Proteomes" id="UP000031937">
    <property type="component" value="Unassembled WGS sequence"/>
</dbReference>
<dbReference type="OrthoDB" id="9761152at2"/>
<dbReference type="AlphaFoldDB" id="A0A0C3R4A1"/>
<proteinExistence type="predicted"/>
<dbReference type="EMBL" id="JPIT01000007">
    <property type="protein sequence ID" value="KIO47126.1"/>
    <property type="molecule type" value="Genomic_DNA"/>
</dbReference>
<dbReference type="Pfam" id="PF13715">
    <property type="entry name" value="CarbopepD_reg_2"/>
    <property type="match status" value="1"/>
</dbReference>